<sequence length="497" mass="54752">MKKLKFPTAQTILLIIAALTAILTWVVPSGKYDTLTYNKTEGHFLRTDSNKHQILEATQETLDNLKIKIPIEKFTNGDIWKPISIPHTYKKVEARPQGVAALIKSPIKGIIEAADIIFLVLFIGGLIGIMNYTEAFDAGISWLATTLKGKEFILIILVTSLIAVGGTTFGLAEETIAFYPILIPIFLAAKYDAMVALACIYIGSSIGTMCSTVNPFSSIVASDAAGINWTTGLTSRIIMWAIGLLICIIYIHRYAKRVKKDPTKSVIYDQKEEIENLFKNNINSDEKLSPKTLFILIVFALCFIVMVIGVAMFEWWFEEMIAVFLIGAIVIGIIGRIKEFTFVETFVKGAGDLLGVAIIIGIARGVSVLMDDGQISDTMLYYASNATNNMNKGIFINTMLYIYGGLSFFIPSSSGMAVLTMPIMSPLADSVGIGREYVVNAYQYGMGLFAFINPTGLILASLAIVKVGYDRWLKFVMPLVIILLIFTMLVLTVSIYF</sequence>
<dbReference type="PANTHER" id="PTHR43652:SF6">
    <property type="entry name" value="ARGININE REPRESSOR"/>
    <property type="match status" value="1"/>
</dbReference>
<dbReference type="GO" id="GO:0005886">
    <property type="term" value="C:plasma membrane"/>
    <property type="evidence" value="ECO:0007669"/>
    <property type="project" value="UniProtKB-SubCell"/>
</dbReference>
<dbReference type="AlphaFoldDB" id="A0A3D9HIT0"/>
<feature type="transmembrane region" description="Helical" evidence="6">
    <location>
        <begin position="152"/>
        <end position="172"/>
    </location>
</feature>
<feature type="transmembrane region" description="Helical" evidence="6">
    <location>
        <begin position="113"/>
        <end position="132"/>
    </location>
</feature>
<feature type="transmembrane region" description="Helical" evidence="6">
    <location>
        <begin position="6"/>
        <end position="27"/>
    </location>
</feature>
<keyword evidence="4 6" id="KW-1133">Transmembrane helix</keyword>
<dbReference type="EMBL" id="QRDX01000002">
    <property type="protein sequence ID" value="RED49432.1"/>
    <property type="molecule type" value="Genomic_DNA"/>
</dbReference>
<reference evidence="7 8" key="1">
    <citation type="submission" date="2018-07" db="EMBL/GenBank/DDBJ databases">
        <title>Genomic Encyclopedia of Type Strains, Phase III (KMG-III): the genomes of soil and plant-associated and newly described type strains.</title>
        <authorList>
            <person name="Whitman W."/>
        </authorList>
    </citation>
    <scope>NUCLEOTIDE SEQUENCE [LARGE SCALE GENOMIC DNA]</scope>
    <source>
        <strain evidence="7 8">CECT 8487</strain>
    </source>
</reference>
<keyword evidence="5 6" id="KW-0472">Membrane</keyword>
<feature type="transmembrane region" description="Helical" evidence="6">
    <location>
        <begin position="293"/>
        <end position="313"/>
    </location>
</feature>
<feature type="transmembrane region" description="Helical" evidence="6">
    <location>
        <begin position="444"/>
        <end position="465"/>
    </location>
</feature>
<evidence type="ECO:0000256" key="2">
    <source>
        <dbReference type="ARBA" id="ARBA00022475"/>
    </source>
</evidence>
<evidence type="ECO:0000256" key="3">
    <source>
        <dbReference type="ARBA" id="ARBA00022692"/>
    </source>
</evidence>
<keyword evidence="2" id="KW-1003">Cell membrane</keyword>
<name>A0A3D9HIT0_9FLAO</name>
<dbReference type="PANTHER" id="PTHR43652">
    <property type="entry name" value="BASIC AMINO ACID ANTIPORTER YFCC-RELATED"/>
    <property type="match status" value="1"/>
</dbReference>
<evidence type="ECO:0000256" key="4">
    <source>
        <dbReference type="ARBA" id="ARBA00022989"/>
    </source>
</evidence>
<organism evidence="7 8">
    <name type="scientific">Seonamhaeicola aphaedonensis</name>
    <dbReference type="NCBI Taxonomy" id="1461338"/>
    <lineage>
        <taxon>Bacteria</taxon>
        <taxon>Pseudomonadati</taxon>
        <taxon>Bacteroidota</taxon>
        <taxon>Flavobacteriia</taxon>
        <taxon>Flavobacteriales</taxon>
        <taxon>Flavobacteriaceae</taxon>
    </lineage>
</organism>
<protein>
    <submittedName>
        <fullName evidence="7">Putative ion transporter superfamily protein YfcC</fullName>
    </submittedName>
</protein>
<keyword evidence="8" id="KW-1185">Reference proteome</keyword>
<feature type="transmembrane region" description="Helical" evidence="6">
    <location>
        <begin position="472"/>
        <end position="496"/>
    </location>
</feature>
<dbReference type="InterPro" id="IPR051679">
    <property type="entry name" value="DASS-Related_Transporters"/>
</dbReference>
<dbReference type="Proteomes" id="UP000256629">
    <property type="component" value="Unassembled WGS sequence"/>
</dbReference>
<gene>
    <name evidence="7" type="ORF">DFQ02_102204</name>
</gene>
<comment type="subcellular location">
    <subcellularLocation>
        <location evidence="1">Cell membrane</location>
        <topology evidence="1">Multi-pass membrane protein</topology>
    </subcellularLocation>
</comment>
<proteinExistence type="predicted"/>
<evidence type="ECO:0000256" key="1">
    <source>
        <dbReference type="ARBA" id="ARBA00004651"/>
    </source>
</evidence>
<feature type="transmembrane region" description="Helical" evidence="6">
    <location>
        <begin position="319"/>
        <end position="337"/>
    </location>
</feature>
<accession>A0A3D9HIT0</accession>
<feature type="transmembrane region" description="Helical" evidence="6">
    <location>
        <begin position="193"/>
        <end position="217"/>
    </location>
</feature>
<comment type="caution">
    <text evidence="7">The sequence shown here is derived from an EMBL/GenBank/DDBJ whole genome shotgun (WGS) entry which is preliminary data.</text>
</comment>
<feature type="transmembrane region" description="Helical" evidence="6">
    <location>
        <begin position="237"/>
        <end position="255"/>
    </location>
</feature>
<dbReference type="OrthoDB" id="255482at2"/>
<dbReference type="InterPro" id="IPR018385">
    <property type="entry name" value="C4_dicarb_anaerob_car-like"/>
</dbReference>
<dbReference type="RefSeq" id="WP_116039857.1">
    <property type="nucleotide sequence ID" value="NZ_QRDX01000002.1"/>
</dbReference>
<evidence type="ECO:0000256" key="6">
    <source>
        <dbReference type="SAM" id="Phobius"/>
    </source>
</evidence>
<keyword evidence="3 6" id="KW-0812">Transmembrane</keyword>
<feature type="transmembrane region" description="Helical" evidence="6">
    <location>
        <begin position="400"/>
        <end position="424"/>
    </location>
</feature>
<evidence type="ECO:0000313" key="7">
    <source>
        <dbReference type="EMBL" id="RED49432.1"/>
    </source>
</evidence>
<dbReference type="Pfam" id="PF03606">
    <property type="entry name" value="DcuC"/>
    <property type="match status" value="1"/>
</dbReference>
<evidence type="ECO:0000256" key="5">
    <source>
        <dbReference type="ARBA" id="ARBA00023136"/>
    </source>
</evidence>
<evidence type="ECO:0000313" key="8">
    <source>
        <dbReference type="Proteomes" id="UP000256629"/>
    </source>
</evidence>